<evidence type="ECO:0000259" key="14">
    <source>
        <dbReference type="SMART" id="SM00965"/>
    </source>
</evidence>
<feature type="domain" description="Secretin/TonB short N-terminal" evidence="14">
    <location>
        <begin position="54"/>
        <end position="105"/>
    </location>
</feature>
<evidence type="ECO:0000256" key="5">
    <source>
        <dbReference type="ARBA" id="ARBA00022692"/>
    </source>
</evidence>
<evidence type="ECO:0000256" key="1">
    <source>
        <dbReference type="ARBA" id="ARBA00004571"/>
    </source>
</evidence>
<keyword evidence="8 10" id="KW-0472">Membrane</keyword>
<dbReference type="Gene3D" id="2.170.130.10">
    <property type="entry name" value="TonB-dependent receptor, plug domain"/>
    <property type="match status" value="1"/>
</dbReference>
<protein>
    <submittedName>
        <fullName evidence="15">Iron complex outermembrane receptor protein</fullName>
    </submittedName>
</protein>
<evidence type="ECO:0000256" key="3">
    <source>
        <dbReference type="ARBA" id="ARBA00022452"/>
    </source>
</evidence>
<keyword evidence="15" id="KW-0675">Receptor</keyword>
<accession>A0ABU1N2W7</accession>
<evidence type="ECO:0000256" key="8">
    <source>
        <dbReference type="ARBA" id="ARBA00023136"/>
    </source>
</evidence>
<dbReference type="Gene3D" id="3.55.50.30">
    <property type="match status" value="1"/>
</dbReference>
<keyword evidence="3 10" id="KW-1134">Transmembrane beta strand</keyword>
<keyword evidence="4" id="KW-0410">Iron transport</keyword>
<keyword evidence="5 10" id="KW-0812">Transmembrane</keyword>
<comment type="subcellular location">
    <subcellularLocation>
        <location evidence="1 10">Cell outer membrane</location>
        <topology evidence="1 10">Multi-pass membrane protein</topology>
    </subcellularLocation>
</comment>
<dbReference type="InterPro" id="IPR012910">
    <property type="entry name" value="Plug_dom"/>
</dbReference>
<evidence type="ECO:0000313" key="16">
    <source>
        <dbReference type="Proteomes" id="UP001262754"/>
    </source>
</evidence>
<name>A0ABU1N2W7_9CAUL</name>
<dbReference type="InterPro" id="IPR039426">
    <property type="entry name" value="TonB-dep_rcpt-like"/>
</dbReference>
<evidence type="ECO:0000256" key="4">
    <source>
        <dbReference type="ARBA" id="ARBA00022496"/>
    </source>
</evidence>
<dbReference type="PANTHER" id="PTHR47234">
    <property type="match status" value="1"/>
</dbReference>
<dbReference type="SUPFAM" id="SSF56935">
    <property type="entry name" value="Porins"/>
    <property type="match status" value="1"/>
</dbReference>
<evidence type="ECO:0000256" key="9">
    <source>
        <dbReference type="ARBA" id="ARBA00023237"/>
    </source>
</evidence>
<keyword evidence="2 10" id="KW-0813">Transport</keyword>
<evidence type="ECO:0000256" key="10">
    <source>
        <dbReference type="PROSITE-ProRule" id="PRU01360"/>
    </source>
</evidence>
<dbReference type="Proteomes" id="UP001262754">
    <property type="component" value="Unassembled WGS sequence"/>
</dbReference>
<proteinExistence type="inferred from homology"/>
<dbReference type="CDD" id="cd01347">
    <property type="entry name" value="ligand_gated_channel"/>
    <property type="match status" value="1"/>
</dbReference>
<dbReference type="Pfam" id="PF07715">
    <property type="entry name" value="Plug"/>
    <property type="match status" value="1"/>
</dbReference>
<keyword evidence="13" id="KW-0732">Signal</keyword>
<evidence type="ECO:0000256" key="7">
    <source>
        <dbReference type="ARBA" id="ARBA00023077"/>
    </source>
</evidence>
<keyword evidence="16" id="KW-1185">Reference proteome</keyword>
<dbReference type="InterPro" id="IPR000531">
    <property type="entry name" value="Beta-barrel_TonB"/>
</dbReference>
<organism evidence="15 16">
    <name type="scientific">Caulobacter rhizosphaerae</name>
    <dbReference type="NCBI Taxonomy" id="2010972"/>
    <lineage>
        <taxon>Bacteria</taxon>
        <taxon>Pseudomonadati</taxon>
        <taxon>Pseudomonadota</taxon>
        <taxon>Alphaproteobacteria</taxon>
        <taxon>Caulobacterales</taxon>
        <taxon>Caulobacteraceae</taxon>
        <taxon>Caulobacter</taxon>
    </lineage>
</organism>
<dbReference type="PROSITE" id="PS52016">
    <property type="entry name" value="TONB_DEPENDENT_REC_3"/>
    <property type="match status" value="1"/>
</dbReference>
<evidence type="ECO:0000256" key="13">
    <source>
        <dbReference type="SAM" id="SignalP"/>
    </source>
</evidence>
<dbReference type="Pfam" id="PF07660">
    <property type="entry name" value="STN"/>
    <property type="match status" value="1"/>
</dbReference>
<evidence type="ECO:0000256" key="6">
    <source>
        <dbReference type="ARBA" id="ARBA00023004"/>
    </source>
</evidence>
<dbReference type="SMART" id="SM00965">
    <property type="entry name" value="STN"/>
    <property type="match status" value="1"/>
</dbReference>
<dbReference type="EMBL" id="JAVDRL010000010">
    <property type="protein sequence ID" value="MDR6532788.1"/>
    <property type="molecule type" value="Genomic_DNA"/>
</dbReference>
<dbReference type="InterPro" id="IPR036942">
    <property type="entry name" value="Beta-barrel_TonB_sf"/>
</dbReference>
<feature type="signal peptide" evidence="13">
    <location>
        <begin position="1"/>
        <end position="31"/>
    </location>
</feature>
<feature type="region of interest" description="Disordered" evidence="12">
    <location>
        <begin position="353"/>
        <end position="381"/>
    </location>
</feature>
<dbReference type="InterPro" id="IPR006311">
    <property type="entry name" value="TAT_signal"/>
</dbReference>
<reference evidence="15 16" key="1">
    <citation type="submission" date="2023-07" db="EMBL/GenBank/DDBJ databases">
        <title>Sorghum-associated microbial communities from plants grown in Nebraska, USA.</title>
        <authorList>
            <person name="Schachtman D."/>
        </authorList>
    </citation>
    <scope>NUCLEOTIDE SEQUENCE [LARGE SCALE GENOMIC DNA]</scope>
    <source>
        <strain evidence="15 16">DS2154</strain>
    </source>
</reference>
<comment type="caution">
    <text evidence="15">The sequence shown here is derived from an EMBL/GenBank/DDBJ whole genome shotgun (WGS) entry which is preliminary data.</text>
</comment>
<evidence type="ECO:0000313" key="15">
    <source>
        <dbReference type="EMBL" id="MDR6532788.1"/>
    </source>
</evidence>
<keyword evidence="9 10" id="KW-0998">Cell outer membrane</keyword>
<dbReference type="Pfam" id="PF00593">
    <property type="entry name" value="TonB_dep_Rec_b-barrel"/>
    <property type="match status" value="1"/>
</dbReference>
<dbReference type="RefSeq" id="WP_310033421.1">
    <property type="nucleotide sequence ID" value="NZ_JAVDRL010000010.1"/>
</dbReference>
<dbReference type="Gene3D" id="2.40.170.20">
    <property type="entry name" value="TonB-dependent receptor, beta-barrel domain"/>
    <property type="match status" value="1"/>
</dbReference>
<evidence type="ECO:0000256" key="12">
    <source>
        <dbReference type="SAM" id="MobiDB-lite"/>
    </source>
</evidence>
<gene>
    <name evidence="15" type="ORF">J2800_003548</name>
</gene>
<keyword evidence="7 11" id="KW-0798">TonB box</keyword>
<evidence type="ECO:0000256" key="2">
    <source>
        <dbReference type="ARBA" id="ARBA00022448"/>
    </source>
</evidence>
<sequence length="936" mass="99572">MRDWNRSARRRLLCAASAAWALSAGATLAQAMPFKIDAQPAAAGIRQFARQAGVQILVQSDAAQGRRTAPVRGALPVDRALEQLLAGTGLSVVSNDGKTIILAPPRAGLIRTGWSGAGAGAMAAAPEPAPPPEPDAPSVIEELIVTGTRSTSRTVTESMAPIDVISSAELTKSGKQSTRDLISTLVPSANTSNSGAGASFAIKTVSLRGLSADQTLVLVDGKRRHNTAILFVNGTTQNGQSPPDLDLIPSAAIERIEVLRDGASAQYGSDALAGVINVILKKRPEGGSMTALYGKTAEGDGETGQLSGNIGLKLGEAGYLNLTGDVRITDPTDRGDKTPNTTLMYFPRNAQGQPVRVGTAGSTPDPREATANRHTSHPGSPQVQLFSLGYSAGSPITDDIDVYSFGTFSSRNTAAWLTFRNPNASNNITAVNPDGYTPRLFLKDRDFQVAFGAKGSDVLGFDWDLSTTFSRDDVDYYENSLNASLGPASPTYFYIGALKFQEWTSNLDLTREVETGVFAEPLFVALGAEYRDDKFEIVAGEPASYINGGYVAPAGSPQAGVVFAGGSQGVTGFPPFSAGSFSRDNISAYLNVEQKVTEKLEFALAGRFEHYSDFGDAKTFKLSSRYAILPRLAIRGTASTGFRAPSLQQQHYASSSTIGVIVPPATTTQLYPVQLLPPDNPAAIALGAKPLRPEKSTNYSVGIVAQPLSRMNVTLDVYQIKIDNRILQSGTLGPNVAVSTALASQGLNPQQAAFYYGNFADTKTRGVDFVVDYRTDFGDFGSVRWTLSANHTKNKFTRVVQPPAALAAAGIVYIDRVKIGDLTVGTPKDKFILGADWTLGKFDTNLRLTRYGEVIQRTSLAANDETVSPKLIVDLDLSYAATDNITLSVGANNLLDAYPDSVRAANRGTPAFAYYNQYSPYGISGGFYYARVAARF</sequence>
<dbReference type="InterPro" id="IPR011662">
    <property type="entry name" value="Secretin/TonB_short_N"/>
</dbReference>
<feature type="chain" id="PRO_5045095648" evidence="13">
    <location>
        <begin position="32"/>
        <end position="936"/>
    </location>
</feature>
<comment type="similarity">
    <text evidence="10 11">Belongs to the TonB-dependent receptor family.</text>
</comment>
<keyword evidence="6" id="KW-0408">Iron</keyword>
<dbReference type="PANTHER" id="PTHR47234:SF3">
    <property type="entry name" value="SECRETIN_TONB SHORT N-TERMINAL DOMAIN-CONTAINING PROTEIN"/>
    <property type="match status" value="1"/>
</dbReference>
<dbReference type="PROSITE" id="PS51318">
    <property type="entry name" value="TAT"/>
    <property type="match status" value="1"/>
</dbReference>
<keyword evidence="4" id="KW-0406">Ion transport</keyword>
<dbReference type="InterPro" id="IPR037066">
    <property type="entry name" value="Plug_dom_sf"/>
</dbReference>
<evidence type="ECO:0000256" key="11">
    <source>
        <dbReference type="RuleBase" id="RU003357"/>
    </source>
</evidence>